<comment type="caution">
    <text evidence="1">The sequence shown here is derived from an EMBL/GenBank/DDBJ whole genome shotgun (WGS) entry which is preliminary data.</text>
</comment>
<name>A0ABD3P5B4_9STRA</name>
<dbReference type="Proteomes" id="UP001530315">
    <property type="component" value="Unassembled WGS sequence"/>
</dbReference>
<dbReference type="PROSITE" id="PS51318">
    <property type="entry name" value="TAT"/>
    <property type="match status" value="1"/>
</dbReference>
<reference evidence="1 2" key="1">
    <citation type="submission" date="2024-10" db="EMBL/GenBank/DDBJ databases">
        <title>Updated reference genomes for cyclostephanoid diatoms.</title>
        <authorList>
            <person name="Roberts W.R."/>
            <person name="Alverson A.J."/>
        </authorList>
    </citation>
    <scope>NUCLEOTIDE SEQUENCE [LARGE SCALE GENOMIC DNA]</scope>
    <source>
        <strain evidence="1 2">AJA276-08</strain>
    </source>
</reference>
<organism evidence="1 2">
    <name type="scientific">Stephanodiscus triporus</name>
    <dbReference type="NCBI Taxonomy" id="2934178"/>
    <lineage>
        <taxon>Eukaryota</taxon>
        <taxon>Sar</taxon>
        <taxon>Stramenopiles</taxon>
        <taxon>Ochrophyta</taxon>
        <taxon>Bacillariophyta</taxon>
        <taxon>Coscinodiscophyceae</taxon>
        <taxon>Thalassiosirophycidae</taxon>
        <taxon>Stephanodiscales</taxon>
        <taxon>Stephanodiscaceae</taxon>
        <taxon>Stephanodiscus</taxon>
    </lineage>
</organism>
<evidence type="ECO:0000313" key="1">
    <source>
        <dbReference type="EMBL" id="KAL3782714.1"/>
    </source>
</evidence>
<gene>
    <name evidence="1" type="ORF">ACHAW5_005924</name>
</gene>
<keyword evidence="2" id="KW-1185">Reference proteome</keyword>
<sequence>MSLSSPESSRRDILSNAASFAAFGISAIVIDPNTAAAASLRTLTGGAVTAQSAANKAAESYQGVYTDPNHKEGYRVIMASGKGAKMTLSDGAGDETYKNIPIEGGPKGVVAVLSDDKQSLTFPDGNIWKKNANKFDGIYKDPKNPNGYRIIRKYLGENSNINFLAEINDTGNENDSVFVKGSHASLFSIPTAAFTFYDLPGTAKVVREKPTNIISYALQGTQDDSNGTPLVGQFSLEDSNTVFPYGTITFPDKTVWTRI</sequence>
<dbReference type="AlphaFoldDB" id="A0ABD3P5B4"/>
<protein>
    <submittedName>
        <fullName evidence="1">Uncharacterized protein</fullName>
    </submittedName>
</protein>
<dbReference type="InterPro" id="IPR006311">
    <property type="entry name" value="TAT_signal"/>
</dbReference>
<dbReference type="EMBL" id="JALLAZ020001003">
    <property type="protein sequence ID" value="KAL3782714.1"/>
    <property type="molecule type" value="Genomic_DNA"/>
</dbReference>
<proteinExistence type="predicted"/>
<accession>A0ABD3P5B4</accession>
<evidence type="ECO:0000313" key="2">
    <source>
        <dbReference type="Proteomes" id="UP001530315"/>
    </source>
</evidence>